<comment type="caution">
    <text evidence="1">The sequence shown here is derived from an EMBL/GenBank/DDBJ whole genome shotgun (WGS) entry which is preliminary data.</text>
</comment>
<reference evidence="2" key="1">
    <citation type="submission" date="2017-01" db="EMBL/GenBank/DDBJ databases">
        <title>Comparative genomics of anhydrobiosis in the tardigrade Hypsibius dujardini.</title>
        <authorList>
            <person name="Yoshida Y."/>
            <person name="Koutsovoulos G."/>
            <person name="Laetsch D."/>
            <person name="Stevens L."/>
            <person name="Kumar S."/>
            <person name="Horikawa D."/>
            <person name="Ishino K."/>
            <person name="Komine S."/>
            <person name="Tomita M."/>
            <person name="Blaxter M."/>
            <person name="Arakawa K."/>
        </authorList>
    </citation>
    <scope>NUCLEOTIDE SEQUENCE [LARGE SCALE GENOMIC DNA]</scope>
    <source>
        <strain evidence="2">Z151</strain>
    </source>
</reference>
<name>A0A1W0WRH5_HYPEX</name>
<dbReference type="EMBL" id="MTYJ01000056">
    <property type="protein sequence ID" value="OQV17811.1"/>
    <property type="molecule type" value="Genomic_DNA"/>
</dbReference>
<evidence type="ECO:0000313" key="2">
    <source>
        <dbReference type="Proteomes" id="UP000192578"/>
    </source>
</evidence>
<accession>A0A1W0WRH5</accession>
<dbReference type="Proteomes" id="UP000192578">
    <property type="component" value="Unassembled WGS sequence"/>
</dbReference>
<dbReference type="AlphaFoldDB" id="A0A1W0WRH5"/>
<sequence length="176" mass="19623">MPMGCWQSARIGKVRIVALETTGCSRQEYRLPGRTVGRSEQQNGWLPITIHRYGVSPRRFIRRTARARGFTTGGGGAALFSSDGGGRDADTIRRAIRVQLRRRSTRDGSRRSRRHFGAHDDSEALAIGCLALMARAWPSGNSRMCNTVKVKCSFRLEREAPRTSSVIPDDEWLCSS</sequence>
<evidence type="ECO:0000313" key="1">
    <source>
        <dbReference type="EMBL" id="OQV17811.1"/>
    </source>
</evidence>
<protein>
    <submittedName>
        <fullName evidence="1">Uncharacterized protein</fullName>
    </submittedName>
</protein>
<organism evidence="1 2">
    <name type="scientific">Hypsibius exemplaris</name>
    <name type="common">Freshwater tardigrade</name>
    <dbReference type="NCBI Taxonomy" id="2072580"/>
    <lineage>
        <taxon>Eukaryota</taxon>
        <taxon>Metazoa</taxon>
        <taxon>Ecdysozoa</taxon>
        <taxon>Tardigrada</taxon>
        <taxon>Eutardigrada</taxon>
        <taxon>Parachela</taxon>
        <taxon>Hypsibioidea</taxon>
        <taxon>Hypsibiidae</taxon>
        <taxon>Hypsibius</taxon>
    </lineage>
</organism>
<keyword evidence="2" id="KW-1185">Reference proteome</keyword>
<proteinExistence type="predicted"/>
<gene>
    <name evidence="1" type="ORF">BV898_08107</name>
</gene>